<keyword evidence="2" id="KW-1185">Reference proteome</keyword>
<reference evidence="1 2" key="1">
    <citation type="submission" date="2023-07" db="EMBL/GenBank/DDBJ databases">
        <title>Sorghum-associated microbial communities from plants grown in Nebraska, USA.</title>
        <authorList>
            <person name="Schachtman D."/>
        </authorList>
    </citation>
    <scope>NUCLEOTIDE SEQUENCE [LARGE SCALE GENOMIC DNA]</scope>
    <source>
        <strain evidence="1 2">BE310</strain>
    </source>
</reference>
<dbReference type="Proteomes" id="UP001180536">
    <property type="component" value="Unassembled WGS sequence"/>
</dbReference>
<name>A0ABU1ZFB3_9BURK</name>
<evidence type="ECO:0000313" key="1">
    <source>
        <dbReference type="EMBL" id="MDR7298635.1"/>
    </source>
</evidence>
<accession>A0ABU1ZFB3</accession>
<dbReference type="EMBL" id="JAVDXQ010000005">
    <property type="protein sequence ID" value="MDR7298635.1"/>
    <property type="molecule type" value="Genomic_DNA"/>
</dbReference>
<evidence type="ECO:0000313" key="2">
    <source>
        <dbReference type="Proteomes" id="UP001180536"/>
    </source>
</evidence>
<proteinExistence type="predicted"/>
<organism evidence="1 2">
    <name type="scientific">Pelomonas aquatica</name>
    <dbReference type="NCBI Taxonomy" id="431058"/>
    <lineage>
        <taxon>Bacteria</taxon>
        <taxon>Pseudomonadati</taxon>
        <taxon>Pseudomonadota</taxon>
        <taxon>Betaproteobacteria</taxon>
        <taxon>Burkholderiales</taxon>
        <taxon>Sphaerotilaceae</taxon>
        <taxon>Roseateles</taxon>
    </lineage>
</organism>
<sequence>MNQVTDALSQGRFVAVMLGKDRPPVLHALDEVPEHGS</sequence>
<gene>
    <name evidence="1" type="ORF">J2X16_003998</name>
</gene>
<comment type="caution">
    <text evidence="1">The sequence shown here is derived from an EMBL/GenBank/DDBJ whole genome shotgun (WGS) entry which is preliminary data.</text>
</comment>
<protein>
    <submittedName>
        <fullName evidence="1">Uncharacterized protein</fullName>
    </submittedName>
</protein>